<dbReference type="EMBL" id="JBBNAE010000007">
    <property type="protein sequence ID" value="KAK9110008.1"/>
    <property type="molecule type" value="Genomic_DNA"/>
</dbReference>
<keyword evidence="3" id="KW-1185">Reference proteome</keyword>
<reference evidence="2 3" key="1">
    <citation type="submission" date="2024-01" db="EMBL/GenBank/DDBJ databases">
        <title>Genome assemblies of Stephania.</title>
        <authorList>
            <person name="Yang L."/>
        </authorList>
    </citation>
    <scope>NUCLEOTIDE SEQUENCE [LARGE SCALE GENOMIC DNA]</scope>
    <source>
        <strain evidence="2">QJT</strain>
        <tissue evidence="2">Leaf</tissue>
    </source>
</reference>
<gene>
    <name evidence="2" type="ORF">Sjap_018068</name>
</gene>
<evidence type="ECO:0000313" key="2">
    <source>
        <dbReference type="EMBL" id="KAK9110008.1"/>
    </source>
</evidence>
<feature type="compositionally biased region" description="Basic and acidic residues" evidence="1">
    <location>
        <begin position="164"/>
        <end position="184"/>
    </location>
</feature>
<dbReference type="Proteomes" id="UP001417504">
    <property type="component" value="Unassembled WGS sequence"/>
</dbReference>
<protein>
    <submittedName>
        <fullName evidence="2">Uncharacterized protein</fullName>
    </submittedName>
</protein>
<feature type="region of interest" description="Disordered" evidence="1">
    <location>
        <begin position="130"/>
        <end position="184"/>
    </location>
</feature>
<accession>A0AAP0I7A9</accession>
<comment type="caution">
    <text evidence="2">The sequence shown here is derived from an EMBL/GenBank/DDBJ whole genome shotgun (WGS) entry which is preliminary data.</text>
</comment>
<proteinExistence type="predicted"/>
<organism evidence="2 3">
    <name type="scientific">Stephania japonica</name>
    <dbReference type="NCBI Taxonomy" id="461633"/>
    <lineage>
        <taxon>Eukaryota</taxon>
        <taxon>Viridiplantae</taxon>
        <taxon>Streptophyta</taxon>
        <taxon>Embryophyta</taxon>
        <taxon>Tracheophyta</taxon>
        <taxon>Spermatophyta</taxon>
        <taxon>Magnoliopsida</taxon>
        <taxon>Ranunculales</taxon>
        <taxon>Menispermaceae</taxon>
        <taxon>Menispermoideae</taxon>
        <taxon>Cissampelideae</taxon>
        <taxon>Stephania</taxon>
    </lineage>
</organism>
<name>A0AAP0I7A9_9MAGN</name>
<evidence type="ECO:0000313" key="3">
    <source>
        <dbReference type="Proteomes" id="UP001417504"/>
    </source>
</evidence>
<dbReference type="AlphaFoldDB" id="A0AAP0I7A9"/>
<sequence length="184" mass="20199">MGAYSTVTASQMQGGTKAYPIHVSPHGLSPLSTQTWILRDKIPDFTSRVLLSWFSTKAPDPIRTSQLSPIGKNALTVFNGQMNSKSKRVSALKVSISTAATSLKKKNNIQTNTIPKNVAFIVSNECNLEKTPSDERSDASIGTQDANLGTKRVRRQSFTSSFMERLEEKLPNIDDDRNPLEVSA</sequence>
<evidence type="ECO:0000256" key="1">
    <source>
        <dbReference type="SAM" id="MobiDB-lite"/>
    </source>
</evidence>